<name>A0A0C3JYY0_PISTI</name>
<reference evidence="1 2" key="1">
    <citation type="submission" date="2014-04" db="EMBL/GenBank/DDBJ databases">
        <authorList>
            <consortium name="DOE Joint Genome Institute"/>
            <person name="Kuo A."/>
            <person name="Kohler A."/>
            <person name="Costa M.D."/>
            <person name="Nagy L.G."/>
            <person name="Floudas D."/>
            <person name="Copeland A."/>
            <person name="Barry K.W."/>
            <person name="Cichocki N."/>
            <person name="Veneault-Fourrey C."/>
            <person name="LaButti K."/>
            <person name="Lindquist E.A."/>
            <person name="Lipzen A."/>
            <person name="Lundell T."/>
            <person name="Morin E."/>
            <person name="Murat C."/>
            <person name="Sun H."/>
            <person name="Tunlid A."/>
            <person name="Henrissat B."/>
            <person name="Grigoriev I.V."/>
            <person name="Hibbett D.S."/>
            <person name="Martin F."/>
            <person name="Nordberg H.P."/>
            <person name="Cantor M.N."/>
            <person name="Hua S.X."/>
        </authorList>
    </citation>
    <scope>NUCLEOTIDE SEQUENCE [LARGE SCALE GENOMIC DNA]</scope>
    <source>
        <strain evidence="1 2">Marx 270</strain>
    </source>
</reference>
<evidence type="ECO:0000313" key="1">
    <source>
        <dbReference type="EMBL" id="KIO02607.1"/>
    </source>
</evidence>
<proteinExistence type="predicted"/>
<sequence length="87" mass="9951">MVDPDTLLPGPLPANLRTIVTVYPSNTFRIDWDLLKWHALVTRGMWIQRVCEETCVFISQYTPFILDALHRPSASFSCVDRVHLPAP</sequence>
<dbReference type="Proteomes" id="UP000054217">
    <property type="component" value="Unassembled WGS sequence"/>
</dbReference>
<dbReference type="EMBL" id="KN831981">
    <property type="protein sequence ID" value="KIO02607.1"/>
    <property type="molecule type" value="Genomic_DNA"/>
</dbReference>
<evidence type="ECO:0000313" key="2">
    <source>
        <dbReference type="Proteomes" id="UP000054217"/>
    </source>
</evidence>
<accession>A0A0C3JYY0</accession>
<reference evidence="2" key="2">
    <citation type="submission" date="2015-01" db="EMBL/GenBank/DDBJ databases">
        <title>Evolutionary Origins and Diversification of the Mycorrhizal Mutualists.</title>
        <authorList>
            <consortium name="DOE Joint Genome Institute"/>
            <consortium name="Mycorrhizal Genomics Consortium"/>
            <person name="Kohler A."/>
            <person name="Kuo A."/>
            <person name="Nagy L.G."/>
            <person name="Floudas D."/>
            <person name="Copeland A."/>
            <person name="Barry K.W."/>
            <person name="Cichocki N."/>
            <person name="Veneault-Fourrey C."/>
            <person name="LaButti K."/>
            <person name="Lindquist E.A."/>
            <person name="Lipzen A."/>
            <person name="Lundell T."/>
            <person name="Morin E."/>
            <person name="Murat C."/>
            <person name="Riley R."/>
            <person name="Ohm R."/>
            <person name="Sun H."/>
            <person name="Tunlid A."/>
            <person name="Henrissat B."/>
            <person name="Grigoriev I.V."/>
            <person name="Hibbett D.S."/>
            <person name="Martin F."/>
        </authorList>
    </citation>
    <scope>NUCLEOTIDE SEQUENCE [LARGE SCALE GENOMIC DNA]</scope>
    <source>
        <strain evidence="2">Marx 270</strain>
    </source>
</reference>
<organism evidence="1 2">
    <name type="scientific">Pisolithus tinctorius Marx 270</name>
    <dbReference type="NCBI Taxonomy" id="870435"/>
    <lineage>
        <taxon>Eukaryota</taxon>
        <taxon>Fungi</taxon>
        <taxon>Dikarya</taxon>
        <taxon>Basidiomycota</taxon>
        <taxon>Agaricomycotina</taxon>
        <taxon>Agaricomycetes</taxon>
        <taxon>Agaricomycetidae</taxon>
        <taxon>Boletales</taxon>
        <taxon>Sclerodermatineae</taxon>
        <taxon>Pisolithaceae</taxon>
        <taxon>Pisolithus</taxon>
    </lineage>
</organism>
<gene>
    <name evidence="1" type="ORF">M404DRAFT_1002220</name>
</gene>
<dbReference type="AlphaFoldDB" id="A0A0C3JYY0"/>
<dbReference type="HOGENOM" id="CLU_2484235_0_0_1"/>
<keyword evidence="2" id="KW-1185">Reference proteome</keyword>
<protein>
    <submittedName>
        <fullName evidence="1">Uncharacterized protein</fullName>
    </submittedName>
</protein>
<dbReference type="InParanoid" id="A0A0C3JYY0"/>